<reference evidence="2" key="1">
    <citation type="submission" date="2021-10" db="EMBL/GenBank/DDBJ databases">
        <title>Tropical sea cucumber genome reveals ecological adaptation and Cuvierian tubules defense mechanism.</title>
        <authorList>
            <person name="Chen T."/>
        </authorList>
    </citation>
    <scope>NUCLEOTIDE SEQUENCE</scope>
    <source>
        <strain evidence="2">Nanhai2018</strain>
        <tissue evidence="2">Muscle</tissue>
    </source>
</reference>
<dbReference type="GO" id="GO:0005615">
    <property type="term" value="C:extracellular space"/>
    <property type="evidence" value="ECO:0007669"/>
    <property type="project" value="TreeGrafter"/>
</dbReference>
<dbReference type="SMART" id="SM00186">
    <property type="entry name" value="FBG"/>
    <property type="match status" value="1"/>
</dbReference>
<dbReference type="OrthoDB" id="6145874at2759"/>
<protein>
    <submittedName>
        <fullName evidence="2">Microfibril-associated glycoprotein 4</fullName>
    </submittedName>
</protein>
<feature type="domain" description="Fibrinogen C-terminal" evidence="1">
    <location>
        <begin position="30"/>
        <end position="268"/>
    </location>
</feature>
<dbReference type="InterPro" id="IPR050373">
    <property type="entry name" value="Fibrinogen_C-term_domain"/>
</dbReference>
<gene>
    <name evidence="2" type="ORF">HOLleu_23789</name>
</gene>
<comment type="caution">
    <text evidence="2">The sequence shown here is derived from an EMBL/GenBank/DDBJ whole genome shotgun (WGS) entry which is preliminary data.</text>
</comment>
<dbReference type="InterPro" id="IPR036056">
    <property type="entry name" value="Fibrinogen-like_C"/>
</dbReference>
<dbReference type="PROSITE" id="PS51406">
    <property type="entry name" value="FIBRINOGEN_C_2"/>
    <property type="match status" value="1"/>
</dbReference>
<evidence type="ECO:0000259" key="1">
    <source>
        <dbReference type="PROSITE" id="PS51406"/>
    </source>
</evidence>
<evidence type="ECO:0000313" key="3">
    <source>
        <dbReference type="Proteomes" id="UP001152320"/>
    </source>
</evidence>
<name>A0A9Q1H5X0_HOLLE</name>
<keyword evidence="3" id="KW-1185">Reference proteome</keyword>
<proteinExistence type="predicted"/>
<dbReference type="AlphaFoldDB" id="A0A9Q1H5X0"/>
<dbReference type="SUPFAM" id="SSF56496">
    <property type="entry name" value="Fibrinogen C-terminal domain-like"/>
    <property type="match status" value="1"/>
</dbReference>
<organism evidence="2 3">
    <name type="scientific">Holothuria leucospilota</name>
    <name type="common">Black long sea cucumber</name>
    <name type="synonym">Mertensiothuria leucospilota</name>
    <dbReference type="NCBI Taxonomy" id="206669"/>
    <lineage>
        <taxon>Eukaryota</taxon>
        <taxon>Metazoa</taxon>
        <taxon>Echinodermata</taxon>
        <taxon>Eleutherozoa</taxon>
        <taxon>Echinozoa</taxon>
        <taxon>Holothuroidea</taxon>
        <taxon>Aspidochirotacea</taxon>
        <taxon>Aspidochirotida</taxon>
        <taxon>Holothuriidae</taxon>
        <taxon>Holothuria</taxon>
    </lineage>
</organism>
<dbReference type="Gene3D" id="3.90.215.10">
    <property type="entry name" value="Gamma Fibrinogen, chain A, domain 1"/>
    <property type="match status" value="1"/>
</dbReference>
<dbReference type="Pfam" id="PF00147">
    <property type="entry name" value="Fibrinogen_C"/>
    <property type="match status" value="1"/>
</dbReference>
<dbReference type="PANTHER" id="PTHR19143">
    <property type="entry name" value="FIBRINOGEN/TENASCIN/ANGIOPOEITIN"/>
    <property type="match status" value="1"/>
</dbReference>
<accession>A0A9Q1H5X0</accession>
<dbReference type="InterPro" id="IPR014716">
    <property type="entry name" value="Fibrinogen_a/b/g_C_1"/>
</dbReference>
<dbReference type="EMBL" id="JAIZAY010000011">
    <property type="protein sequence ID" value="KAJ8033526.1"/>
    <property type="molecule type" value="Genomic_DNA"/>
</dbReference>
<dbReference type="NCBIfam" id="NF040941">
    <property type="entry name" value="GGGWT_bact"/>
    <property type="match status" value="1"/>
</dbReference>
<dbReference type="InterPro" id="IPR002181">
    <property type="entry name" value="Fibrinogen_a/b/g_C_dom"/>
</dbReference>
<dbReference type="Proteomes" id="UP001152320">
    <property type="component" value="Chromosome 11"/>
</dbReference>
<sequence>MTLENGTICDVQYGAFRISDEWSDYKLSTLGTFESDADCTDVYNAGNTQDGVYYIRPAGWNDPPFKVFCNMSIDGGKWTVFQRRVNGSTNFYRNWTEYRNGFGDIKHEFWLGNEKLHFLTKQATYEYRVDFVTASLTSYHNKYNNFYVDNEDNKYRLADVGTRTGTAGYSLHGIQNTPFSTYDEDNDGRTYNCAEEHRSCWWHGADFIYVIFPFSNCRYFPSGNTTDLCSYSNLNGDYNGGNGENIYDLTSYYYCNQKYTEMKIRRIS</sequence>
<dbReference type="CDD" id="cd00087">
    <property type="entry name" value="FReD"/>
    <property type="match status" value="1"/>
</dbReference>
<evidence type="ECO:0000313" key="2">
    <source>
        <dbReference type="EMBL" id="KAJ8033526.1"/>
    </source>
</evidence>